<dbReference type="Pfam" id="PF25917">
    <property type="entry name" value="BSH_RND"/>
    <property type="match status" value="1"/>
</dbReference>
<feature type="region of interest" description="Disordered" evidence="4">
    <location>
        <begin position="385"/>
        <end position="414"/>
    </location>
</feature>
<feature type="coiled-coil region" evidence="3">
    <location>
        <begin position="179"/>
        <end position="220"/>
    </location>
</feature>
<dbReference type="KEGG" id="psin:CAK95_10280"/>
<dbReference type="GO" id="GO:0030313">
    <property type="term" value="C:cell envelope"/>
    <property type="evidence" value="ECO:0007669"/>
    <property type="project" value="UniProtKB-SubCell"/>
</dbReference>
<dbReference type="Proteomes" id="UP000194137">
    <property type="component" value="Chromosome"/>
</dbReference>
<name>A0A1W6ZQQ1_9HYPH</name>
<proteinExistence type="predicted"/>
<dbReference type="InterPro" id="IPR050465">
    <property type="entry name" value="UPF0194_transport"/>
</dbReference>
<dbReference type="PANTHER" id="PTHR32347">
    <property type="entry name" value="EFFLUX SYSTEM COMPONENT YKNX-RELATED"/>
    <property type="match status" value="1"/>
</dbReference>
<dbReference type="OrthoDB" id="9791520at2"/>
<dbReference type="AlphaFoldDB" id="A0A1W6ZQQ1"/>
<dbReference type="STRING" id="1235591.CAK95_10280"/>
<organism evidence="7 8">
    <name type="scientific">Pseudorhodoplanes sinuspersici</name>
    <dbReference type="NCBI Taxonomy" id="1235591"/>
    <lineage>
        <taxon>Bacteria</taxon>
        <taxon>Pseudomonadati</taxon>
        <taxon>Pseudomonadota</taxon>
        <taxon>Alphaproteobacteria</taxon>
        <taxon>Hyphomicrobiales</taxon>
        <taxon>Pseudorhodoplanes</taxon>
    </lineage>
</organism>
<protein>
    <submittedName>
        <fullName evidence="7">Uncharacterized protein</fullName>
    </submittedName>
</protein>
<evidence type="ECO:0000259" key="6">
    <source>
        <dbReference type="Pfam" id="PF25954"/>
    </source>
</evidence>
<dbReference type="Gene3D" id="2.40.30.170">
    <property type="match status" value="1"/>
</dbReference>
<keyword evidence="2 3" id="KW-0175">Coiled coil</keyword>
<sequence>MRRLPTIVVLLAVAIAAGFYLFAGWSGAPAEGSYRTAKADRGEIVATVSATGTINPTTTVIVGSQLSGQVVEVLADYNSEVKADQVVARLNQNQIRARLDAARADLAQMRAQKLVTEGQIEKVRAETEKAKAAQADMEAQVVRNEALLADAERNLTRQSELRTRGFAAESVHDTARATRDAQQAALNSARAQVNSAKAALLSLAADLQIAQANLESVNAQILQRQAAARQIEVDLQNSEIRSPVSGVVVLRNVELGQTVAASLQAPELFRIADNLRKMEISANIDETDVGRIKPGQHVTFTVNAFPGRTFEGVVKQVRLGSQVVQNVVIYTTIISIDNPQRELLPGMTANLRVETERRENVVRIPNAALRWRPPVAADQPLVVASEPAASPGGAPQRRAQGAGPNGGAGGANGSEFLNTIKSELKLSPDQVRDVDAAVAEMRQTMMANASAGGDANTRRERFRTARAELEQRIAGILTAEQKPVFEEIVKRNSETRDARATQSGRIFIVGKDVQPQGVTVRIGASDGVMTEIVSGLNAGAEVIIGGGSRNAAQRSGPRFGF</sequence>
<dbReference type="SUPFAM" id="SSF111369">
    <property type="entry name" value="HlyD-like secretion proteins"/>
    <property type="match status" value="2"/>
</dbReference>
<feature type="compositionally biased region" description="Low complexity" evidence="4">
    <location>
        <begin position="385"/>
        <end position="402"/>
    </location>
</feature>
<dbReference type="PANTHER" id="PTHR32347:SF14">
    <property type="entry name" value="EFFLUX SYSTEM COMPONENT YKNX-RELATED"/>
    <property type="match status" value="1"/>
</dbReference>
<dbReference type="Gene3D" id="2.40.420.20">
    <property type="match status" value="1"/>
</dbReference>
<dbReference type="EMBL" id="CP021112">
    <property type="protein sequence ID" value="ARP99430.1"/>
    <property type="molecule type" value="Genomic_DNA"/>
</dbReference>
<dbReference type="Pfam" id="PF25954">
    <property type="entry name" value="Beta-barrel_RND_2"/>
    <property type="match status" value="1"/>
</dbReference>
<dbReference type="InterPro" id="IPR058792">
    <property type="entry name" value="Beta-barrel_RND_2"/>
</dbReference>
<evidence type="ECO:0000256" key="4">
    <source>
        <dbReference type="SAM" id="MobiDB-lite"/>
    </source>
</evidence>
<dbReference type="Gene3D" id="1.10.287.470">
    <property type="entry name" value="Helix hairpin bin"/>
    <property type="match status" value="1"/>
</dbReference>
<evidence type="ECO:0000259" key="5">
    <source>
        <dbReference type="Pfam" id="PF25917"/>
    </source>
</evidence>
<keyword evidence="8" id="KW-1185">Reference proteome</keyword>
<evidence type="ECO:0000313" key="7">
    <source>
        <dbReference type="EMBL" id="ARP99430.1"/>
    </source>
</evidence>
<feature type="compositionally biased region" description="Gly residues" evidence="4">
    <location>
        <begin position="403"/>
        <end position="412"/>
    </location>
</feature>
<dbReference type="Gene3D" id="2.40.50.100">
    <property type="match status" value="2"/>
</dbReference>
<dbReference type="RefSeq" id="WP_086087840.1">
    <property type="nucleotide sequence ID" value="NZ_CP021112.1"/>
</dbReference>
<feature type="coiled-coil region" evidence="3">
    <location>
        <begin position="92"/>
        <end position="154"/>
    </location>
</feature>
<evidence type="ECO:0000256" key="3">
    <source>
        <dbReference type="SAM" id="Coils"/>
    </source>
</evidence>
<accession>A0A1W6ZQQ1</accession>
<reference evidence="7 8" key="1">
    <citation type="submission" date="2017-05" db="EMBL/GenBank/DDBJ databases">
        <title>Full genome sequence of Pseudorhodoplanes sinuspersici.</title>
        <authorList>
            <person name="Dastgheib S.M.M."/>
            <person name="Shavandi M."/>
            <person name="Tirandaz H."/>
        </authorList>
    </citation>
    <scope>NUCLEOTIDE SEQUENCE [LARGE SCALE GENOMIC DNA]</scope>
    <source>
        <strain evidence="7 8">RIPI110</strain>
    </source>
</reference>
<feature type="domain" description="Multidrug resistance protein MdtA-like barrel-sandwich hybrid" evidence="5">
    <location>
        <begin position="59"/>
        <end position="265"/>
    </location>
</feature>
<feature type="domain" description="CusB-like beta-barrel" evidence="6">
    <location>
        <begin position="280"/>
        <end position="356"/>
    </location>
</feature>
<evidence type="ECO:0000313" key="8">
    <source>
        <dbReference type="Proteomes" id="UP000194137"/>
    </source>
</evidence>
<evidence type="ECO:0000256" key="2">
    <source>
        <dbReference type="ARBA" id="ARBA00023054"/>
    </source>
</evidence>
<gene>
    <name evidence="7" type="ORF">CAK95_10280</name>
</gene>
<comment type="subcellular location">
    <subcellularLocation>
        <location evidence="1">Cell envelope</location>
    </subcellularLocation>
</comment>
<dbReference type="InterPro" id="IPR058625">
    <property type="entry name" value="MdtA-like_BSH"/>
</dbReference>
<evidence type="ECO:0000256" key="1">
    <source>
        <dbReference type="ARBA" id="ARBA00004196"/>
    </source>
</evidence>